<dbReference type="EMBL" id="AP027735">
    <property type="protein sequence ID" value="BDZ58831.1"/>
    <property type="molecule type" value="Genomic_DNA"/>
</dbReference>
<protein>
    <submittedName>
        <fullName evidence="2">Uncharacterized protein</fullName>
    </submittedName>
</protein>
<proteinExistence type="predicted"/>
<accession>A0ABN6YRX2</accession>
<gene>
    <name evidence="2" type="ORF">GCM10025872_24880</name>
</gene>
<feature type="region of interest" description="Disordered" evidence="1">
    <location>
        <begin position="1"/>
        <end position="158"/>
    </location>
</feature>
<reference evidence="2" key="2">
    <citation type="submission" date="2023-02" db="EMBL/GenBank/DDBJ databases">
        <authorList>
            <person name="Sun Q."/>
            <person name="Mori K."/>
        </authorList>
    </citation>
    <scope>NUCLEOTIDE SEQUENCE</scope>
    <source>
        <strain evidence="2">NBRC 110608</strain>
    </source>
</reference>
<evidence type="ECO:0000256" key="1">
    <source>
        <dbReference type="SAM" id="MobiDB-lite"/>
    </source>
</evidence>
<organism evidence="2">
    <name type="scientific">Barrientosiimonas endolithica</name>
    <dbReference type="NCBI Taxonomy" id="1535208"/>
    <lineage>
        <taxon>Bacteria</taxon>
        <taxon>Bacillati</taxon>
        <taxon>Actinomycetota</taxon>
        <taxon>Actinomycetes</taxon>
        <taxon>Micrococcales</taxon>
        <taxon>Dermacoccaceae</taxon>
        <taxon>Barrientosiimonas</taxon>
    </lineage>
</organism>
<feature type="compositionally biased region" description="Basic and acidic residues" evidence="1">
    <location>
        <begin position="19"/>
        <end position="31"/>
    </location>
</feature>
<reference evidence="2" key="1">
    <citation type="journal article" date="2014" name="Int. J. Syst. Evol. Microbiol.">
        <title>Complete genome of a new Firmicutes species belonging to the dominant human colonic microbiota ('Ruminococcus bicirculans') reveals two chromosomes and a selective capacity to utilize plant glucans.</title>
        <authorList>
            <consortium name="NISC Comparative Sequencing Program"/>
            <person name="Wegmann U."/>
            <person name="Louis P."/>
            <person name="Goesmann A."/>
            <person name="Henrissat B."/>
            <person name="Duncan S.H."/>
            <person name="Flint H.J."/>
        </authorList>
    </citation>
    <scope>NUCLEOTIDE SEQUENCE</scope>
    <source>
        <strain evidence="2">NBRC 110608</strain>
    </source>
</reference>
<name>A0ABN6YRX2_9MICO</name>
<evidence type="ECO:0000313" key="2">
    <source>
        <dbReference type="EMBL" id="BDZ58831.1"/>
    </source>
</evidence>
<feature type="compositionally biased region" description="Basic and acidic residues" evidence="1">
    <location>
        <begin position="67"/>
        <end position="79"/>
    </location>
</feature>
<sequence>MSRARGEAGSGRVVTGPDRGARDPVRRDLVRRASAGAQRVVPVEDGAGEPLDRTRERLRRARVGTVEVHREQPGGDPRETRRRCGIHGGHPASLGARRTLRGRTVHNPAHALPAVVPARPAGVRGDPGQRPEGGSWAASHCRSIGAGPQRRGLSTPRP</sequence>